<dbReference type="InterPro" id="IPR020595">
    <property type="entry name" value="MnmG-rel_CS"/>
</dbReference>
<dbReference type="Pfam" id="PF01134">
    <property type="entry name" value="GIDA"/>
    <property type="match status" value="1"/>
</dbReference>
<dbReference type="InterPro" id="IPR026904">
    <property type="entry name" value="MnmG_C"/>
</dbReference>
<evidence type="ECO:0000256" key="2">
    <source>
        <dbReference type="ARBA" id="ARBA00007653"/>
    </source>
</evidence>
<dbReference type="GO" id="GO:0070899">
    <property type="term" value="P:mitochondrial tRNA wobble uridine modification"/>
    <property type="evidence" value="ECO:0007669"/>
    <property type="project" value="UniProtKB-ARBA"/>
</dbReference>
<dbReference type="Gene3D" id="3.50.50.60">
    <property type="entry name" value="FAD/NAD(P)-binding domain"/>
    <property type="match status" value="2"/>
</dbReference>
<dbReference type="SMART" id="SM01228">
    <property type="entry name" value="GIDA_assoc_3"/>
    <property type="match status" value="1"/>
</dbReference>
<dbReference type="InterPro" id="IPR047001">
    <property type="entry name" value="MnmG_C_subdom"/>
</dbReference>
<reference evidence="7" key="1">
    <citation type="submission" date="2017-02" db="UniProtKB">
        <authorList>
            <consortium name="WormBaseParasite"/>
        </authorList>
    </citation>
    <scope>IDENTIFICATION</scope>
</reference>
<dbReference type="Pfam" id="PF21680">
    <property type="entry name" value="GIDA_C_1st"/>
    <property type="match status" value="1"/>
</dbReference>
<dbReference type="InterPro" id="IPR040131">
    <property type="entry name" value="MnmG_N"/>
</dbReference>
<dbReference type="Gene3D" id="1.10.150.570">
    <property type="entry name" value="GidA associated domain, C-terminal subdomain"/>
    <property type="match status" value="1"/>
</dbReference>
<keyword evidence="4" id="KW-0274">FAD</keyword>
<dbReference type="AlphaFoldDB" id="A0A0N5AT89"/>
<dbReference type="InterPro" id="IPR004416">
    <property type="entry name" value="MnmG"/>
</dbReference>
<accession>A0A0N5AT89</accession>
<dbReference type="InterPro" id="IPR036188">
    <property type="entry name" value="FAD/NAD-bd_sf"/>
</dbReference>
<evidence type="ECO:0000313" key="6">
    <source>
        <dbReference type="Proteomes" id="UP000046393"/>
    </source>
</evidence>
<proteinExistence type="inferred from homology"/>
<feature type="domain" description="tRNA uridine 5-carboxymethylaminomethyl modification enzyme C-terminal subdomain" evidence="5">
    <location>
        <begin position="559"/>
        <end position="629"/>
    </location>
</feature>
<organism evidence="6 7">
    <name type="scientific">Syphacia muris</name>
    <dbReference type="NCBI Taxonomy" id="451379"/>
    <lineage>
        <taxon>Eukaryota</taxon>
        <taxon>Metazoa</taxon>
        <taxon>Ecdysozoa</taxon>
        <taxon>Nematoda</taxon>
        <taxon>Chromadorea</taxon>
        <taxon>Rhabditida</taxon>
        <taxon>Spirurina</taxon>
        <taxon>Oxyuridomorpha</taxon>
        <taxon>Oxyuroidea</taxon>
        <taxon>Oxyuridae</taxon>
        <taxon>Syphacia</taxon>
    </lineage>
</organism>
<dbReference type="PROSITE" id="PS01281">
    <property type="entry name" value="GIDA_2"/>
    <property type="match status" value="1"/>
</dbReference>
<dbReference type="FunFam" id="3.50.50.60:FF:000082">
    <property type="entry name" value="protein MTO1 homolog, mitochondrial isoform X1"/>
    <property type="match status" value="1"/>
</dbReference>
<sequence>MAGALSRVANSLVYDVVVVGGGHAGCEAAAAASRVGARTVLITHQVEKIGEMSCSPSFGGIGKGHLIREVDAMDGVCARICDKSAINYRVLNAGAGPAVYGLRAQIDRALYKEHMKKEILSNTPNLTVIEGTIDDLSVCTNYQNKLSVNGVVMNNGQVITAKSVVITSGTFLGGVIFQGMNKQYGGRVGEKSAICLSRSLKKLGFKTARLRTGTPPRLLKSSIDFNKFTPIYPDEKPILFSFLSKRCWLSPSKQIPSFLTFTNQKVAEIVRENYRKSEYIRSDSNGPRYCPSLEAKILKFGSLNHRVFLEIEGLNSNLVYPQGMSMTFGTDVQLEVLRAIPGLEKVEIVRPGYGVEYDFVDPKQLNPSLETKIIQGLFLAGQINGTTGYEEAAAQGILAGINAGIISCGKQLYIDRTEAYIGVLVDDLTSLGTSEPYRMFTSRAEFRLFLRPDNADLRLTEKANLVGAISAERYKHFCKTRSNFLTVAKILQDIKYSLTKWTSLIPSIVAAKDSGKVLSAYDMLYRYHVSLHDIERIFPNSLLPYLDDDTLEFRIRTHALYEAQHKQLVNKMEEVKRECKIQIPENIDYQKMNLSLECREKLEEWRPQNLAAASRIPGVTPEALIQIWRSVKSGTVPVA</sequence>
<comment type="similarity">
    <text evidence="2">Belongs to the MnmG family.</text>
</comment>
<dbReference type="GO" id="GO:0030488">
    <property type="term" value="P:tRNA methylation"/>
    <property type="evidence" value="ECO:0007669"/>
    <property type="project" value="TreeGrafter"/>
</dbReference>
<dbReference type="FunFam" id="1.10.150.570:FF:000001">
    <property type="entry name" value="tRNA uridine 5-carboxymethylaminomethyl modification enzyme MnmG"/>
    <property type="match status" value="1"/>
</dbReference>
<keyword evidence="6" id="KW-1185">Reference proteome</keyword>
<evidence type="ECO:0000256" key="4">
    <source>
        <dbReference type="ARBA" id="ARBA00022827"/>
    </source>
</evidence>
<comment type="cofactor">
    <cofactor evidence="1">
        <name>FAD</name>
        <dbReference type="ChEBI" id="CHEBI:57692"/>
    </cofactor>
</comment>
<dbReference type="PANTHER" id="PTHR11806">
    <property type="entry name" value="GLUCOSE INHIBITED DIVISION PROTEIN A"/>
    <property type="match status" value="1"/>
</dbReference>
<evidence type="ECO:0000313" key="7">
    <source>
        <dbReference type="WBParaSite" id="SMUV_0000803401-mRNA-1"/>
    </source>
</evidence>
<dbReference type="NCBIfam" id="TIGR00136">
    <property type="entry name" value="mnmG_gidA"/>
    <property type="match status" value="1"/>
</dbReference>
<dbReference type="Pfam" id="PF13932">
    <property type="entry name" value="SAM_GIDA_C"/>
    <property type="match status" value="1"/>
</dbReference>
<dbReference type="GO" id="GO:0005739">
    <property type="term" value="C:mitochondrion"/>
    <property type="evidence" value="ECO:0007669"/>
    <property type="project" value="GOC"/>
</dbReference>
<dbReference type="InterPro" id="IPR049312">
    <property type="entry name" value="GIDA_C_N"/>
</dbReference>
<dbReference type="GO" id="GO:0050660">
    <property type="term" value="F:flavin adenine dinucleotide binding"/>
    <property type="evidence" value="ECO:0007669"/>
    <property type="project" value="InterPro"/>
</dbReference>
<dbReference type="PANTHER" id="PTHR11806:SF0">
    <property type="entry name" value="PROTEIN MTO1 HOMOLOG, MITOCHONDRIAL"/>
    <property type="match status" value="1"/>
</dbReference>
<dbReference type="GO" id="GO:0005829">
    <property type="term" value="C:cytosol"/>
    <property type="evidence" value="ECO:0007669"/>
    <property type="project" value="TreeGrafter"/>
</dbReference>
<dbReference type="InterPro" id="IPR044920">
    <property type="entry name" value="MnmG_C_subdom_sf"/>
</dbReference>
<name>A0A0N5AT89_9BILA</name>
<evidence type="ECO:0000256" key="3">
    <source>
        <dbReference type="ARBA" id="ARBA00022630"/>
    </source>
</evidence>
<dbReference type="InterPro" id="IPR002218">
    <property type="entry name" value="MnmG-rel"/>
</dbReference>
<dbReference type="STRING" id="451379.A0A0N5AT89"/>
<keyword evidence="3" id="KW-0285">Flavoprotein</keyword>
<dbReference type="SUPFAM" id="SSF51905">
    <property type="entry name" value="FAD/NAD(P)-binding domain"/>
    <property type="match status" value="1"/>
</dbReference>
<dbReference type="FunFam" id="3.50.50.60:FF:000002">
    <property type="entry name" value="tRNA uridine 5-carboxymethylaminomethyl modification enzyme MnmG"/>
    <property type="match status" value="1"/>
</dbReference>
<evidence type="ECO:0000259" key="5">
    <source>
        <dbReference type="SMART" id="SM01228"/>
    </source>
</evidence>
<dbReference type="WBParaSite" id="SMUV_0000803401-mRNA-1">
    <property type="protein sequence ID" value="SMUV_0000803401-mRNA-1"/>
    <property type="gene ID" value="SMUV_0000803401"/>
</dbReference>
<protein>
    <submittedName>
        <fullName evidence="7">Protein MTO1 homolog, mitochondrial</fullName>
    </submittedName>
</protein>
<dbReference type="Proteomes" id="UP000046393">
    <property type="component" value="Unplaced"/>
</dbReference>
<evidence type="ECO:0000256" key="1">
    <source>
        <dbReference type="ARBA" id="ARBA00001974"/>
    </source>
</evidence>
<dbReference type="PROSITE" id="PS01280">
    <property type="entry name" value="GIDA_1"/>
    <property type="match status" value="1"/>
</dbReference>